<gene>
    <name evidence="1" type="ORF">GCM10011401_22020</name>
</gene>
<evidence type="ECO:0000313" key="1">
    <source>
        <dbReference type="EMBL" id="GGE74362.1"/>
    </source>
</evidence>
<accession>A0A917ESC4</accession>
<name>A0A917ESC4_9MICC</name>
<dbReference type="RefSeq" id="WP_188685658.1">
    <property type="nucleotide sequence ID" value="NZ_BMIS01000010.1"/>
</dbReference>
<keyword evidence="2" id="KW-1185">Reference proteome</keyword>
<proteinExistence type="predicted"/>
<dbReference type="Proteomes" id="UP000633136">
    <property type="component" value="Unassembled WGS sequence"/>
</dbReference>
<sequence length="58" mass="6056">MDYTFERLGFYALDEGLLESALARPVTTGYGTPVYPSLAQAAAAQSESLAGLNFAAPA</sequence>
<comment type="caution">
    <text evidence="1">The sequence shown here is derived from an EMBL/GenBank/DDBJ whole genome shotgun (WGS) entry which is preliminary data.</text>
</comment>
<dbReference type="AlphaFoldDB" id="A0A917ESC4"/>
<reference evidence="1" key="2">
    <citation type="submission" date="2020-09" db="EMBL/GenBank/DDBJ databases">
        <authorList>
            <person name="Sun Q."/>
            <person name="Zhou Y."/>
        </authorList>
    </citation>
    <scope>NUCLEOTIDE SEQUENCE</scope>
    <source>
        <strain evidence="1">CGMCC 1.15388</strain>
    </source>
</reference>
<reference evidence="1" key="1">
    <citation type="journal article" date="2014" name="Int. J. Syst. Evol. Microbiol.">
        <title>Complete genome sequence of Corynebacterium casei LMG S-19264T (=DSM 44701T), isolated from a smear-ripened cheese.</title>
        <authorList>
            <consortium name="US DOE Joint Genome Institute (JGI-PGF)"/>
            <person name="Walter F."/>
            <person name="Albersmeier A."/>
            <person name="Kalinowski J."/>
            <person name="Ruckert C."/>
        </authorList>
    </citation>
    <scope>NUCLEOTIDE SEQUENCE</scope>
    <source>
        <strain evidence="1">CGMCC 1.15388</strain>
    </source>
</reference>
<evidence type="ECO:0000313" key="2">
    <source>
        <dbReference type="Proteomes" id="UP000633136"/>
    </source>
</evidence>
<organism evidence="1 2">
    <name type="scientific">Nesterenkonia cremea</name>
    <dbReference type="NCBI Taxonomy" id="1882340"/>
    <lineage>
        <taxon>Bacteria</taxon>
        <taxon>Bacillati</taxon>
        <taxon>Actinomycetota</taxon>
        <taxon>Actinomycetes</taxon>
        <taxon>Micrococcales</taxon>
        <taxon>Micrococcaceae</taxon>
        <taxon>Nesterenkonia</taxon>
    </lineage>
</organism>
<protein>
    <submittedName>
        <fullName evidence="1">Uncharacterized protein</fullName>
    </submittedName>
</protein>
<dbReference type="EMBL" id="BMIS01000010">
    <property type="protein sequence ID" value="GGE74362.1"/>
    <property type="molecule type" value="Genomic_DNA"/>
</dbReference>